<accession>A0A6M0T0Z8</accession>
<comment type="similarity">
    <text evidence="4">Belongs to the glycosyl hydrolase 18 family.</text>
</comment>
<dbReference type="InterPro" id="IPR029070">
    <property type="entry name" value="Chitinase_insertion_sf"/>
</dbReference>
<dbReference type="Proteomes" id="UP000473089">
    <property type="component" value="Unassembled WGS sequence"/>
</dbReference>
<evidence type="ECO:0000313" key="8">
    <source>
        <dbReference type="EMBL" id="NFA60462.1"/>
    </source>
</evidence>
<dbReference type="GO" id="GO:0008061">
    <property type="term" value="F:chitin binding"/>
    <property type="evidence" value="ECO:0007669"/>
    <property type="project" value="InterPro"/>
</dbReference>
<dbReference type="Gene3D" id="3.10.50.10">
    <property type="match status" value="1"/>
</dbReference>
<dbReference type="GO" id="GO:0004553">
    <property type="term" value="F:hydrolase activity, hydrolyzing O-glycosyl compounds"/>
    <property type="evidence" value="ECO:0007669"/>
    <property type="project" value="InterPro"/>
</dbReference>
<dbReference type="InterPro" id="IPR001223">
    <property type="entry name" value="Glyco_hydro18_cat"/>
</dbReference>
<dbReference type="PANTHER" id="PTHR46066:SF2">
    <property type="entry name" value="CHITINASE DOMAIN-CONTAINING PROTEIN 1"/>
    <property type="match status" value="1"/>
</dbReference>
<dbReference type="GO" id="GO:0005975">
    <property type="term" value="P:carbohydrate metabolic process"/>
    <property type="evidence" value="ECO:0007669"/>
    <property type="project" value="InterPro"/>
</dbReference>
<dbReference type="Pfam" id="PF00704">
    <property type="entry name" value="Glyco_hydro_18"/>
    <property type="match status" value="1"/>
</dbReference>
<dbReference type="Gene3D" id="3.20.20.80">
    <property type="entry name" value="Glycosidases"/>
    <property type="match status" value="1"/>
</dbReference>
<evidence type="ECO:0000259" key="5">
    <source>
        <dbReference type="PROSITE" id="PS51781"/>
    </source>
</evidence>
<keyword evidence="1 3" id="KW-0378">Hydrolase</keyword>
<evidence type="ECO:0000256" key="3">
    <source>
        <dbReference type="RuleBase" id="RU000489"/>
    </source>
</evidence>
<comment type="caution">
    <text evidence="8">The sequence shown here is derived from an EMBL/GenBank/DDBJ whole genome shotgun (WGS) entry which is preliminary data.</text>
</comment>
<dbReference type="SUPFAM" id="SSF51445">
    <property type="entry name" value="(Trans)glycosidases"/>
    <property type="match status" value="1"/>
</dbReference>
<evidence type="ECO:0000259" key="6">
    <source>
        <dbReference type="PROSITE" id="PS51782"/>
    </source>
</evidence>
<gene>
    <name evidence="8" type="ORF">EXM42_08670</name>
</gene>
<dbReference type="PROSITE" id="PS51910">
    <property type="entry name" value="GH18_2"/>
    <property type="match status" value="1"/>
</dbReference>
<dbReference type="Gene3D" id="2.30.30.40">
    <property type="entry name" value="SH3 Domains"/>
    <property type="match status" value="1"/>
</dbReference>
<dbReference type="InterPro" id="IPR041704">
    <property type="entry name" value="CFLE_GH18"/>
</dbReference>
<organism evidence="8 9">
    <name type="scientific">Clostridium botulinum</name>
    <dbReference type="NCBI Taxonomy" id="1491"/>
    <lineage>
        <taxon>Bacteria</taxon>
        <taxon>Bacillati</taxon>
        <taxon>Bacillota</taxon>
        <taxon>Clostridia</taxon>
        <taxon>Eubacteriales</taxon>
        <taxon>Clostridiaceae</taxon>
        <taxon>Clostridium</taxon>
    </lineage>
</organism>
<dbReference type="InterPro" id="IPR003646">
    <property type="entry name" value="SH3-like_bac-type"/>
</dbReference>
<dbReference type="PANTHER" id="PTHR46066">
    <property type="entry name" value="CHITINASE DOMAIN-CONTAINING PROTEIN 1 FAMILY MEMBER"/>
    <property type="match status" value="1"/>
</dbReference>
<evidence type="ECO:0000256" key="2">
    <source>
        <dbReference type="ARBA" id="ARBA00023295"/>
    </source>
</evidence>
<evidence type="ECO:0000256" key="1">
    <source>
        <dbReference type="ARBA" id="ARBA00022801"/>
    </source>
</evidence>
<dbReference type="Pfam" id="PF01476">
    <property type="entry name" value="LysM"/>
    <property type="match status" value="2"/>
</dbReference>
<dbReference type="CDD" id="cd00118">
    <property type="entry name" value="LysM"/>
    <property type="match status" value="2"/>
</dbReference>
<proteinExistence type="inferred from homology"/>
<feature type="domain" description="LysM" evidence="6">
    <location>
        <begin position="53"/>
        <end position="96"/>
    </location>
</feature>
<dbReference type="InterPro" id="IPR011583">
    <property type="entry name" value="Chitinase_II/V-like_cat"/>
</dbReference>
<feature type="domain" description="LysM" evidence="6">
    <location>
        <begin position="7"/>
        <end position="50"/>
    </location>
</feature>
<dbReference type="AlphaFoldDB" id="A0A6M0T0Z8"/>
<dbReference type="PROSITE" id="PS01095">
    <property type="entry name" value="GH18_1"/>
    <property type="match status" value="1"/>
</dbReference>
<dbReference type="SMART" id="SM00636">
    <property type="entry name" value="Glyco_18"/>
    <property type="match status" value="1"/>
</dbReference>
<dbReference type="SUPFAM" id="SSF54106">
    <property type="entry name" value="LysM domain"/>
    <property type="match status" value="2"/>
</dbReference>
<evidence type="ECO:0000259" key="7">
    <source>
        <dbReference type="PROSITE" id="PS51910"/>
    </source>
</evidence>
<dbReference type="EMBL" id="SGJP01000015">
    <property type="protein sequence ID" value="NFA60462.1"/>
    <property type="molecule type" value="Genomic_DNA"/>
</dbReference>
<dbReference type="CDD" id="cd02874">
    <property type="entry name" value="GH18_CFLE_spore_hydrolase"/>
    <property type="match status" value="1"/>
</dbReference>
<name>A0A6M0T0Z8_CLOBO</name>
<dbReference type="PROSITE" id="PS51782">
    <property type="entry name" value="LYSM"/>
    <property type="match status" value="2"/>
</dbReference>
<dbReference type="InterPro" id="IPR001579">
    <property type="entry name" value="Glyco_hydro_18_chit_AS"/>
</dbReference>
<evidence type="ECO:0000313" key="9">
    <source>
        <dbReference type="Proteomes" id="UP000473089"/>
    </source>
</evidence>
<keyword evidence="2 3" id="KW-0326">Glycosidase</keyword>
<evidence type="ECO:0000256" key="4">
    <source>
        <dbReference type="RuleBase" id="RU004453"/>
    </source>
</evidence>
<dbReference type="Gene3D" id="3.10.350.10">
    <property type="entry name" value="LysM domain"/>
    <property type="match status" value="2"/>
</dbReference>
<dbReference type="Pfam" id="PF08239">
    <property type="entry name" value="SH3_3"/>
    <property type="match status" value="1"/>
</dbReference>
<dbReference type="InterPro" id="IPR017853">
    <property type="entry name" value="GH"/>
</dbReference>
<reference evidence="8 9" key="1">
    <citation type="submission" date="2019-02" db="EMBL/GenBank/DDBJ databases">
        <title>Genome sequencing of Clostridium botulinum clinical isolates.</title>
        <authorList>
            <person name="Brunt J."/>
            <person name="Van Vliet A.H.M."/>
            <person name="Stringer S.C."/>
            <person name="Grant K.A."/>
            <person name="Carter A.C."/>
            <person name="Peck M.W."/>
        </authorList>
    </citation>
    <scope>NUCLEOTIDE SEQUENCE [LARGE SCALE GENOMIC DNA]</scope>
    <source>
        <strain evidence="8 9">R1125/03</strain>
    </source>
</reference>
<dbReference type="PROSITE" id="PS51781">
    <property type="entry name" value="SH3B"/>
    <property type="match status" value="1"/>
</dbReference>
<dbReference type="InterPro" id="IPR018392">
    <property type="entry name" value="LysM"/>
</dbReference>
<feature type="domain" description="GH18" evidence="7">
    <location>
        <begin position="170"/>
        <end position="502"/>
    </location>
</feature>
<feature type="domain" description="SH3b" evidence="5">
    <location>
        <begin position="99"/>
        <end position="162"/>
    </location>
</feature>
<sequence length="504" mass="57272">MWRQPNVSYIVKQGDSLFTIARSYGITVEQLKNFNGLDSDDLYVGQQILIPVSIYRVQGGDSLYSIARKFNTTVESLMTLNNLNNINLSIGQILYIPLYTEAIMRVNVGNIRENPNINSRVLYRMDRGAKLPIISVYDDWYKVRLFNGTEGFVSRSIVDFKTYGNMKPVVVVDGFYTLEEGEGLPSSYESFVNNKNLISELGLFMFRLDPDNATSIENFGDFTDDYIKEVVDIAHRNNIRVLGVVHNLLYRPGGTTKAKDLVKSLVSTKENRQIFINNLIALIEKYNFDGVNIDIEDVYIEDKDNLSALYLEMGEELRKKGYFLSASVPARVSDEPFNPFSDPFDYRAIGNAVDEFIVMLYNEHGWPGSGPGPIVSIGWMDRVLDYAVTRIPRNKIVAAVSVFGFDFNVTTGETTYVTHAQAIEIAERYGKDIIFDEETKTPMFSYIDENGNNHEVWFENAESIYAKSDLAFNKGIKGIALWRLGMEDDKIWDSMQKDIVVKMA</sequence>
<dbReference type="SMART" id="SM00257">
    <property type="entry name" value="LysM"/>
    <property type="match status" value="2"/>
</dbReference>
<dbReference type="InterPro" id="IPR036779">
    <property type="entry name" value="LysM_dom_sf"/>
</dbReference>
<dbReference type="SMART" id="SM00287">
    <property type="entry name" value="SH3b"/>
    <property type="match status" value="1"/>
</dbReference>
<protein>
    <submittedName>
        <fullName evidence="8">LysM peptidoglycan-binding domain-containing protein</fullName>
    </submittedName>
</protein>